<keyword evidence="3" id="KW-1185">Reference proteome</keyword>
<feature type="transmembrane region" description="Helical" evidence="1">
    <location>
        <begin position="21"/>
        <end position="43"/>
    </location>
</feature>
<evidence type="ECO:0000313" key="2">
    <source>
        <dbReference type="EMBL" id="RZU51298.1"/>
    </source>
</evidence>
<proteinExistence type="predicted"/>
<accession>A0A4Q7ZK51</accession>
<dbReference type="EMBL" id="SHKY01000001">
    <property type="protein sequence ID" value="RZU51298.1"/>
    <property type="molecule type" value="Genomic_DNA"/>
</dbReference>
<comment type="caution">
    <text evidence="2">The sequence shown here is derived from an EMBL/GenBank/DDBJ whole genome shotgun (WGS) entry which is preliminary data.</text>
</comment>
<sequence>MSETPLPPAVRGGAAARNRRVRVALPIGAAIAVVAALLAAWAFTRPASVGGPAWPTAPAGGPFLPWPATGNATADRGLVQRAIHAWDTGGQPAISGAHTDVYPLLIHTGTPAGPVVILQGNDQSGTARIAIITGTTAKKVDGPLYVRADRRSPPPGETRQVSMITARLTDQVGQAPPPGSPALAVVLADPDTTRLRLTSTVAAIDDGHGTVRGRLAILTMHHRASAFTTTISGNGREPAWTSYADDTTIGEFQAHPLTTVGQPDAGHLAVRFPDTYAGTTTQPLVVSRRGVLGQITKDPASADGAVTVELVTHPGFTLAVRTPTDDIQLARTTLTGMQLVDGRDKVRPGEPVYAIQATDDSGNNAIYLPLAVATSSAPSSPPNPATLQWSASTTPLQPIADLDNTTTQLYVVAPTSHPNGT</sequence>
<name>A0A4Q7ZK51_9ACTN</name>
<protein>
    <submittedName>
        <fullName evidence="2">Uncharacterized protein</fullName>
    </submittedName>
</protein>
<keyword evidence="1" id="KW-0472">Membrane</keyword>
<evidence type="ECO:0000256" key="1">
    <source>
        <dbReference type="SAM" id="Phobius"/>
    </source>
</evidence>
<organism evidence="2 3">
    <name type="scientific">Krasilnikovia cinnamomea</name>
    <dbReference type="NCBI Taxonomy" id="349313"/>
    <lineage>
        <taxon>Bacteria</taxon>
        <taxon>Bacillati</taxon>
        <taxon>Actinomycetota</taxon>
        <taxon>Actinomycetes</taxon>
        <taxon>Micromonosporales</taxon>
        <taxon>Micromonosporaceae</taxon>
        <taxon>Krasilnikovia</taxon>
    </lineage>
</organism>
<reference evidence="2 3" key="1">
    <citation type="submission" date="2019-02" db="EMBL/GenBank/DDBJ databases">
        <title>Sequencing the genomes of 1000 actinobacteria strains.</title>
        <authorList>
            <person name="Klenk H.-P."/>
        </authorList>
    </citation>
    <scope>NUCLEOTIDE SEQUENCE [LARGE SCALE GENOMIC DNA]</scope>
    <source>
        <strain evidence="2 3">DSM 45162</strain>
    </source>
</reference>
<dbReference type="Proteomes" id="UP000292564">
    <property type="component" value="Unassembled WGS sequence"/>
</dbReference>
<dbReference type="AlphaFoldDB" id="A0A4Q7ZK51"/>
<keyword evidence="1" id="KW-0812">Transmembrane</keyword>
<keyword evidence="1" id="KW-1133">Transmembrane helix</keyword>
<gene>
    <name evidence="2" type="ORF">EV385_3110</name>
</gene>
<evidence type="ECO:0000313" key="3">
    <source>
        <dbReference type="Proteomes" id="UP000292564"/>
    </source>
</evidence>